<keyword evidence="4" id="KW-1185">Reference proteome</keyword>
<dbReference type="SFLD" id="SFLDS00019">
    <property type="entry name" value="Glutathione_Transferase_(cytos"/>
    <property type="match status" value="1"/>
</dbReference>
<evidence type="ECO:0000259" key="1">
    <source>
        <dbReference type="PROSITE" id="PS50404"/>
    </source>
</evidence>
<dbReference type="InterPro" id="IPR004046">
    <property type="entry name" value="GST_C"/>
</dbReference>
<dbReference type="InterPro" id="IPR004045">
    <property type="entry name" value="Glutathione_S-Trfase_N"/>
</dbReference>
<dbReference type="PROSITE" id="PS50404">
    <property type="entry name" value="GST_NTER"/>
    <property type="match status" value="1"/>
</dbReference>
<protein>
    <submittedName>
        <fullName evidence="3">Maleylpyruvate isomerase</fullName>
        <ecNumber evidence="3">5.2.1.4</ecNumber>
    </submittedName>
</protein>
<dbReference type="OrthoDB" id="9810080at2"/>
<dbReference type="InterPro" id="IPR036282">
    <property type="entry name" value="Glutathione-S-Trfase_C_sf"/>
</dbReference>
<dbReference type="PANTHER" id="PTHR44051">
    <property type="entry name" value="GLUTATHIONE S-TRANSFERASE-RELATED"/>
    <property type="match status" value="1"/>
</dbReference>
<dbReference type="SUPFAM" id="SSF47616">
    <property type="entry name" value="GST C-terminal domain-like"/>
    <property type="match status" value="1"/>
</dbReference>
<evidence type="ECO:0000313" key="3">
    <source>
        <dbReference type="EMBL" id="CUJ98859.1"/>
    </source>
</evidence>
<dbReference type="Pfam" id="PF14497">
    <property type="entry name" value="GST_C_3"/>
    <property type="match status" value="1"/>
</dbReference>
<dbReference type="Gene3D" id="3.40.30.10">
    <property type="entry name" value="Glutaredoxin"/>
    <property type="match status" value="1"/>
</dbReference>
<dbReference type="SFLD" id="SFLDG00358">
    <property type="entry name" value="Main_(cytGST)"/>
    <property type="match status" value="1"/>
</dbReference>
<organism evidence="3 4">
    <name type="scientific">Ruegeria denitrificans</name>
    <dbReference type="NCBI Taxonomy" id="1715692"/>
    <lineage>
        <taxon>Bacteria</taxon>
        <taxon>Pseudomonadati</taxon>
        <taxon>Pseudomonadota</taxon>
        <taxon>Alphaproteobacteria</taxon>
        <taxon>Rhodobacterales</taxon>
        <taxon>Roseobacteraceae</taxon>
        <taxon>Ruegeria</taxon>
    </lineage>
</organism>
<reference evidence="4" key="1">
    <citation type="submission" date="2015-09" db="EMBL/GenBank/DDBJ databases">
        <authorList>
            <person name="Rodrigo-Torres L."/>
            <person name="Arahal D.R."/>
        </authorList>
    </citation>
    <scope>NUCLEOTIDE SEQUENCE [LARGE SCALE GENOMIC DNA]</scope>
    <source>
        <strain evidence="4">CECT 5091</strain>
    </source>
</reference>
<dbReference type="Pfam" id="PF13409">
    <property type="entry name" value="GST_N_2"/>
    <property type="match status" value="1"/>
</dbReference>
<evidence type="ECO:0000313" key="4">
    <source>
        <dbReference type="Proteomes" id="UP000051260"/>
    </source>
</evidence>
<dbReference type="PROSITE" id="PS50405">
    <property type="entry name" value="GST_CTER"/>
    <property type="match status" value="1"/>
</dbReference>
<dbReference type="PANTHER" id="PTHR44051:SF2">
    <property type="entry name" value="HYPOTHETICAL GLUTATHIONE S-TRANSFERASE LIKE PROTEIN"/>
    <property type="match status" value="1"/>
</dbReference>
<keyword evidence="3" id="KW-0670">Pyruvate</keyword>
<proteinExistence type="predicted"/>
<keyword evidence="3" id="KW-0413">Isomerase</keyword>
<dbReference type="InterPro" id="IPR040079">
    <property type="entry name" value="Glutathione_S-Trfase"/>
</dbReference>
<evidence type="ECO:0000259" key="2">
    <source>
        <dbReference type="PROSITE" id="PS50405"/>
    </source>
</evidence>
<feature type="domain" description="GST C-terminal" evidence="2">
    <location>
        <begin position="88"/>
        <end position="207"/>
    </location>
</feature>
<dbReference type="CDD" id="cd03056">
    <property type="entry name" value="GST_N_4"/>
    <property type="match status" value="1"/>
</dbReference>
<dbReference type="AlphaFoldDB" id="A0A0P1I977"/>
<dbReference type="SUPFAM" id="SSF52833">
    <property type="entry name" value="Thioredoxin-like"/>
    <property type="match status" value="1"/>
</dbReference>
<dbReference type="STRING" id="1715692.RUE5091_01975"/>
<dbReference type="InterPro" id="IPR010987">
    <property type="entry name" value="Glutathione-S-Trfase_C-like"/>
</dbReference>
<feature type="domain" description="GST N-terminal" evidence="1">
    <location>
        <begin position="3"/>
        <end position="84"/>
    </location>
</feature>
<name>A0A0P1I977_9RHOB</name>
<dbReference type="SFLD" id="SFLDG01151">
    <property type="entry name" value="Main.2:_Nu-like"/>
    <property type="match status" value="1"/>
</dbReference>
<dbReference type="Proteomes" id="UP000051260">
    <property type="component" value="Unassembled WGS sequence"/>
</dbReference>
<gene>
    <name evidence="3" type="primary">nagL_2</name>
    <name evidence="3" type="ORF">RUE5091_01975</name>
</gene>
<dbReference type="GO" id="GO:0050077">
    <property type="term" value="F:maleylpyruvate isomerase activity"/>
    <property type="evidence" value="ECO:0007669"/>
    <property type="project" value="UniProtKB-EC"/>
</dbReference>
<dbReference type="CDD" id="cd03206">
    <property type="entry name" value="GST_C_7"/>
    <property type="match status" value="1"/>
</dbReference>
<dbReference type="InterPro" id="IPR036249">
    <property type="entry name" value="Thioredoxin-like_sf"/>
</dbReference>
<dbReference type="RefSeq" id="WP_058281686.1">
    <property type="nucleotide sequence ID" value="NZ_CYUD01000005.1"/>
</dbReference>
<dbReference type="Gene3D" id="1.20.1050.10">
    <property type="match status" value="1"/>
</dbReference>
<sequence>MSNAIRIHSFPLSGHAHRAVLFANLAGINHDVIDVDLAGGEHKREPFLSLNPAGQVPVLEDGDVVVSDSNAILVYLARKYAPSYLPTDPAREAEVQKFLTLAAGEIAFGPAAARLINVFNAPLDKDFTHATAAKVLTKLDAHLEGREWLVGDAPTIADVAIYSYSAHAPEGDVSLEPYANLRRLLANIEALDGFVPMPRTAAGLNAA</sequence>
<dbReference type="EC" id="5.2.1.4" evidence="3"/>
<accession>A0A0P1I977</accession>
<dbReference type="EMBL" id="CYUD01000005">
    <property type="protein sequence ID" value="CUJ98859.1"/>
    <property type="molecule type" value="Genomic_DNA"/>
</dbReference>